<organism evidence="2 3">
    <name type="scientific">Candidatus Berkelbacteria bacterium RBG_13_40_8</name>
    <dbReference type="NCBI Taxonomy" id="1797467"/>
    <lineage>
        <taxon>Bacteria</taxon>
        <taxon>Candidatus Berkelbacteria</taxon>
    </lineage>
</organism>
<dbReference type="EMBL" id="MEZT01000027">
    <property type="protein sequence ID" value="OGD56141.1"/>
    <property type="molecule type" value="Genomic_DNA"/>
</dbReference>
<comment type="caution">
    <text evidence="2">The sequence shown here is derived from an EMBL/GenBank/DDBJ whole genome shotgun (WGS) entry which is preliminary data.</text>
</comment>
<gene>
    <name evidence="2" type="ORF">A2V71_00130</name>
</gene>
<dbReference type="SUPFAM" id="SSF53756">
    <property type="entry name" value="UDP-Glycosyltransferase/glycogen phosphorylase"/>
    <property type="match status" value="1"/>
</dbReference>
<dbReference type="InterPro" id="IPR001296">
    <property type="entry name" value="Glyco_trans_1"/>
</dbReference>
<dbReference type="Gene3D" id="3.40.50.2000">
    <property type="entry name" value="Glycogen Phosphorylase B"/>
    <property type="match status" value="1"/>
</dbReference>
<dbReference type="PANTHER" id="PTHR45825:SF11">
    <property type="entry name" value="ALPHA AMYLASE DOMAIN-CONTAINING PROTEIN"/>
    <property type="match status" value="1"/>
</dbReference>
<reference evidence="2 3" key="1">
    <citation type="journal article" date="2016" name="Nat. Commun.">
        <title>Thousands of microbial genomes shed light on interconnected biogeochemical processes in an aquifer system.</title>
        <authorList>
            <person name="Anantharaman K."/>
            <person name="Brown C.T."/>
            <person name="Hug L.A."/>
            <person name="Sharon I."/>
            <person name="Castelle C.J."/>
            <person name="Probst A.J."/>
            <person name="Thomas B.C."/>
            <person name="Singh A."/>
            <person name="Wilkins M.J."/>
            <person name="Karaoz U."/>
            <person name="Brodie E.L."/>
            <person name="Williams K.H."/>
            <person name="Hubbard S.S."/>
            <person name="Banfield J.F."/>
        </authorList>
    </citation>
    <scope>NUCLEOTIDE SEQUENCE [LARGE SCALE GENOMIC DNA]</scope>
</reference>
<accession>A0A1F5DM73</accession>
<protein>
    <recommendedName>
        <fullName evidence="1">Glycosyl transferase family 1 domain-containing protein</fullName>
    </recommendedName>
</protein>
<feature type="domain" description="Glycosyl transferase family 1" evidence="1">
    <location>
        <begin position="2"/>
        <end position="63"/>
    </location>
</feature>
<dbReference type="GO" id="GO:0016757">
    <property type="term" value="F:glycosyltransferase activity"/>
    <property type="evidence" value="ECO:0007669"/>
    <property type="project" value="InterPro"/>
</dbReference>
<dbReference type="AlphaFoldDB" id="A0A1F5DM73"/>
<sequence>MILMPSRFEPCGLSQIISMRFGTIPIVRHTGGLADTVRDGYTGFVFEDYDKNAFLWAIRRAVDVYYNQKDFWHKMQVRCMKKDFSWKSSAKKYIWAYKKAIRNRKEKLEKENHKGE</sequence>
<proteinExistence type="predicted"/>
<dbReference type="Proteomes" id="UP000178764">
    <property type="component" value="Unassembled WGS sequence"/>
</dbReference>
<dbReference type="PANTHER" id="PTHR45825">
    <property type="entry name" value="GRANULE-BOUND STARCH SYNTHASE 1, CHLOROPLASTIC/AMYLOPLASTIC"/>
    <property type="match status" value="1"/>
</dbReference>
<evidence type="ECO:0000259" key="1">
    <source>
        <dbReference type="Pfam" id="PF00534"/>
    </source>
</evidence>
<dbReference type="Pfam" id="PF00534">
    <property type="entry name" value="Glycos_transf_1"/>
    <property type="match status" value="1"/>
</dbReference>
<evidence type="ECO:0000313" key="3">
    <source>
        <dbReference type="Proteomes" id="UP000178764"/>
    </source>
</evidence>
<evidence type="ECO:0000313" key="2">
    <source>
        <dbReference type="EMBL" id="OGD56141.1"/>
    </source>
</evidence>
<name>A0A1F5DM73_9BACT</name>